<dbReference type="SMART" id="SM00088">
    <property type="entry name" value="PINT"/>
    <property type="match status" value="1"/>
</dbReference>
<dbReference type="InterPro" id="IPR036390">
    <property type="entry name" value="WH_DNA-bd_sf"/>
</dbReference>
<dbReference type="EMBL" id="JYDL01000047">
    <property type="protein sequence ID" value="KRX20604.1"/>
    <property type="molecule type" value="Genomic_DNA"/>
</dbReference>
<evidence type="ECO:0000259" key="5">
    <source>
        <dbReference type="SMART" id="SM00088"/>
    </source>
</evidence>
<sequence>MYLYFLFAYCVSLWFLFSCDRRCNIIKETMNPTEQILGEFGDGRVVKMLADMSKEVEQVKLEAERLISDEMFSAALEKLCDMERRTRLSADMNSNATIQVNIVSVCFSEKQYDILKEQIIALSKKRSLMKYANSKMVQACVELMPSVSCKKAKFELIETLRKTTEGKIYVEVERARLTHMLSQMKEEDGDIEGAVKVLLELQVLLKNKQICIFIFLIFIGFILNRVVRWKNRRKCSSCWNSCACAYCEMILCARRSSRKRFLQNFSKHQDLKFKYYKLMILLDLYNKNYVGVSNHYYNLSETETFHDKAKIVTFLKNAVVYAILAPYSAEQWSTISRMSEDGNFDQIPKYKELVQLFIKEEIISWKKDILGVYDKLKAWSVSSTDYVEEYVESQEHILANLEQLQCRVGEHNMRIVSKYYSRIYLNRIAELVDWNVEKTEEFLCKLIVNGTIPLAKICRPSGVVNFVPKKKSQEELDDWAVGTVDVMEKINKVTHLILKERMMYKNVHSFCEEEDSDEEDWFTDTLFKRQNSEYEDDFDDPDDNTEDMYVEVDETTSESLSESELKAIESEMEKKSVEPDETSEVEVVFDRPFF</sequence>
<dbReference type="InterPro" id="IPR040896">
    <property type="entry name" value="RPN5_C"/>
</dbReference>
<comment type="caution">
    <text evidence="6">The sequence shown here is derived from an EMBL/GenBank/DDBJ whole genome shotgun (WGS) entry which is preliminary data.</text>
</comment>
<dbReference type="STRING" id="6336.A0A0V0S1L2"/>
<comment type="similarity">
    <text evidence="1">Belongs to the proteasome subunit p55 family.</text>
</comment>
<dbReference type="GO" id="GO:0005634">
    <property type="term" value="C:nucleus"/>
    <property type="evidence" value="ECO:0007669"/>
    <property type="project" value="UniProtKB-ARBA"/>
</dbReference>
<dbReference type="Gene3D" id="1.10.10.10">
    <property type="entry name" value="Winged helix-like DNA-binding domain superfamily/Winged helix DNA-binding domain"/>
    <property type="match status" value="1"/>
</dbReference>
<name>A0A0V0S1L2_9BILA</name>
<protein>
    <submittedName>
        <fullName evidence="6">26S proteasome non-ATPase regulatory subunit 12</fullName>
    </submittedName>
</protein>
<dbReference type="InterPro" id="IPR040134">
    <property type="entry name" value="PSMD12/CSN4"/>
</dbReference>
<feature type="chain" id="PRO_5006868372" evidence="4">
    <location>
        <begin position="22"/>
        <end position="594"/>
    </location>
</feature>
<keyword evidence="3" id="KW-0472">Membrane</keyword>
<evidence type="ECO:0000256" key="1">
    <source>
        <dbReference type="ARBA" id="ARBA00006397"/>
    </source>
</evidence>
<feature type="transmembrane region" description="Helical" evidence="3">
    <location>
        <begin position="210"/>
        <end position="227"/>
    </location>
</feature>
<dbReference type="AlphaFoldDB" id="A0A0V0S1L2"/>
<dbReference type="GO" id="GO:0008541">
    <property type="term" value="C:proteasome regulatory particle, lid subcomplex"/>
    <property type="evidence" value="ECO:0007669"/>
    <property type="project" value="TreeGrafter"/>
</dbReference>
<dbReference type="SUPFAM" id="SSF46785">
    <property type="entry name" value="Winged helix' DNA-binding domain"/>
    <property type="match status" value="1"/>
</dbReference>
<dbReference type="PANTHER" id="PTHR10855:SF1">
    <property type="entry name" value="26S PROTEASOME NON-ATPASE REGULATORY SUBUNIT 12"/>
    <property type="match status" value="1"/>
</dbReference>
<dbReference type="OrthoDB" id="268763at2759"/>
<organism evidence="6 7">
    <name type="scientific">Trichinella nelsoni</name>
    <dbReference type="NCBI Taxonomy" id="6336"/>
    <lineage>
        <taxon>Eukaryota</taxon>
        <taxon>Metazoa</taxon>
        <taxon>Ecdysozoa</taxon>
        <taxon>Nematoda</taxon>
        <taxon>Enoplea</taxon>
        <taxon>Dorylaimia</taxon>
        <taxon>Trichinellida</taxon>
        <taxon>Trichinellidae</taxon>
        <taxon>Trichinella</taxon>
    </lineage>
</organism>
<feature type="signal peptide" evidence="4">
    <location>
        <begin position="1"/>
        <end position="21"/>
    </location>
</feature>
<dbReference type="GO" id="GO:0005737">
    <property type="term" value="C:cytoplasm"/>
    <property type="evidence" value="ECO:0007669"/>
    <property type="project" value="TreeGrafter"/>
</dbReference>
<dbReference type="Pfam" id="PF18098">
    <property type="entry name" value="RPN5_C"/>
    <property type="match status" value="1"/>
</dbReference>
<dbReference type="InterPro" id="IPR036388">
    <property type="entry name" value="WH-like_DNA-bd_sf"/>
</dbReference>
<dbReference type="InterPro" id="IPR000717">
    <property type="entry name" value="PCI_dom"/>
</dbReference>
<keyword evidence="2 6" id="KW-0647">Proteasome</keyword>
<keyword evidence="3" id="KW-0812">Transmembrane</keyword>
<dbReference type="Pfam" id="PF22241">
    <property type="entry name" value="PSMD12-CSN4_N"/>
    <property type="match status" value="2"/>
</dbReference>
<dbReference type="Pfam" id="PF01399">
    <property type="entry name" value="PCI"/>
    <property type="match status" value="1"/>
</dbReference>
<keyword evidence="4" id="KW-0732">Signal</keyword>
<dbReference type="InterPro" id="IPR054559">
    <property type="entry name" value="PSMD12-CSN4-like_N"/>
</dbReference>
<dbReference type="Proteomes" id="UP000054630">
    <property type="component" value="Unassembled WGS sequence"/>
</dbReference>
<evidence type="ECO:0000256" key="3">
    <source>
        <dbReference type="SAM" id="Phobius"/>
    </source>
</evidence>
<dbReference type="PANTHER" id="PTHR10855">
    <property type="entry name" value="26S PROTEASOME NON-ATPASE REGULATORY SUBUNIT 12/COP9 SIGNALOSOME COMPLEX SUBUNIT 4"/>
    <property type="match status" value="1"/>
</dbReference>
<keyword evidence="3" id="KW-1133">Transmembrane helix</keyword>
<evidence type="ECO:0000313" key="6">
    <source>
        <dbReference type="EMBL" id="KRX20604.1"/>
    </source>
</evidence>
<feature type="domain" description="PCI" evidence="5">
    <location>
        <begin position="399"/>
        <end position="479"/>
    </location>
</feature>
<gene>
    <name evidence="6" type="primary">Psmd12</name>
    <name evidence="6" type="ORF">T07_3573</name>
</gene>
<evidence type="ECO:0000256" key="2">
    <source>
        <dbReference type="ARBA" id="ARBA00022942"/>
    </source>
</evidence>
<accession>A0A0V0S1L2</accession>
<dbReference type="FunFam" id="1.10.10.10:FF:000070">
    <property type="entry name" value="26S proteasome non-ATPase regulatory subunit 12"/>
    <property type="match status" value="1"/>
</dbReference>
<proteinExistence type="inferred from homology"/>
<keyword evidence="7" id="KW-1185">Reference proteome</keyword>
<reference evidence="6 7" key="1">
    <citation type="submission" date="2015-01" db="EMBL/GenBank/DDBJ databases">
        <title>Evolution of Trichinella species and genotypes.</title>
        <authorList>
            <person name="Korhonen P.K."/>
            <person name="Edoardo P."/>
            <person name="Giuseppe L.R."/>
            <person name="Gasser R.B."/>
        </authorList>
    </citation>
    <scope>NUCLEOTIDE SEQUENCE [LARGE SCALE GENOMIC DNA]</scope>
    <source>
        <strain evidence="6">ISS37</strain>
    </source>
</reference>
<evidence type="ECO:0000313" key="7">
    <source>
        <dbReference type="Proteomes" id="UP000054630"/>
    </source>
</evidence>
<evidence type="ECO:0000256" key="4">
    <source>
        <dbReference type="SAM" id="SignalP"/>
    </source>
</evidence>